<feature type="compositionally biased region" description="Basic and acidic residues" evidence="5">
    <location>
        <begin position="145"/>
        <end position="157"/>
    </location>
</feature>
<gene>
    <name evidence="7" type="ORF">GIB67_036087</name>
</gene>
<dbReference type="Gene3D" id="3.30.1370.210">
    <property type="match status" value="1"/>
</dbReference>
<name>A0A7J7N915_9MAGN</name>
<evidence type="ECO:0000313" key="7">
    <source>
        <dbReference type="EMBL" id="KAF6163627.1"/>
    </source>
</evidence>
<accession>A0A7J7N915</accession>
<keyword evidence="2 4" id="KW-0863">Zinc-finger</keyword>
<evidence type="ECO:0000259" key="6">
    <source>
        <dbReference type="PROSITE" id="PS50103"/>
    </source>
</evidence>
<organism evidence="7 8">
    <name type="scientific">Kingdonia uniflora</name>
    <dbReference type="NCBI Taxonomy" id="39325"/>
    <lineage>
        <taxon>Eukaryota</taxon>
        <taxon>Viridiplantae</taxon>
        <taxon>Streptophyta</taxon>
        <taxon>Embryophyta</taxon>
        <taxon>Tracheophyta</taxon>
        <taxon>Spermatophyta</taxon>
        <taxon>Magnoliopsida</taxon>
        <taxon>Ranunculales</taxon>
        <taxon>Circaeasteraceae</taxon>
        <taxon>Kingdonia</taxon>
    </lineage>
</organism>
<evidence type="ECO:0000256" key="5">
    <source>
        <dbReference type="SAM" id="MobiDB-lite"/>
    </source>
</evidence>
<dbReference type="OrthoDB" id="411372at2759"/>
<dbReference type="GO" id="GO:0008270">
    <property type="term" value="F:zinc ion binding"/>
    <property type="evidence" value="ECO:0007669"/>
    <property type="project" value="UniProtKB-KW"/>
</dbReference>
<proteinExistence type="predicted"/>
<sequence>MTERVRRRKSKWDVVEETCDVPGETGQGNVSSAKAGEFIHNEVSQAEWNSSKRSEMDATTTLKINDKSDFLRWQNLSGNKDEMEVEKATANYNDIPKSITACGDYQKDNTSPGRSGRRRKDHSRSPEGGWNRSCRSRSRTPPHGLRCESEGWNERARSGSRVSTPPCNDFAAGKCMKGNQCRFSHDSGGQDGGFLEKIDPIMNTRSANTCYDFLKGYCSRGSSCRYAHQGAPVNNHEVRETTYKRIDVNASSVEDYRPDPRWTQGTIPCKFFASGHCRNGENCRFSHEVLRDDNNQQTNYPQYMVTMDRGFDGKILNEPDNDCRRTWETPKNILGGPTSRDRQSERDECVFTPWSSDEDVTNMGAPELSSHGKSSNTPSMEYNNQNPLHQNRNGQNFYPSNSGSGNTTGFSYQNSQPQNPSGVNSYPSNSHSTSTTNLGFNHQHLQPQHPSGKNIYPPNSESSNTTNMFNHYGSQTQISSSQNIRPPNSESAINTGMGLNHQTSQPQNPSGHNIYPPNSESSTATNMGLNHQISQPQIPSGQKIFPPNSESPTTINMGFNHQTPQPPISSGQNNYPPNLRSVNTTSTGFSRQISQPQIPSGQKVFPPNSESPSTINMGFNHQTLQPPIPSGQNNYPPNLGSVNTIGTGFNRQISQPQNPTGHNIYPPNSISGNTFSNMVPVSVQSFNHSGQSIYPPSNFSGNNMNQPSLQNFSINGQGQNLSGPSSEKLVEVNQNMPQMITVTPATRNTMTSEQVAQITNLSGLLPQLYAAALSSANASGFLPPLLNSGGVVAPVPSPFGQPNQVISSQSQPEPLKINMMATAVNPFQNGIISVETSQTPSNNSLLPFNGEVDGGNISKTESSDTKRLEQVANPEVKEMNEKEVDTIKEQEVSNGDEEIDADGHIDEGSGEKNKDLKGMRMFKSALVEFVKEALKPKWKEGQMGRDTHKTIVKKVVEKVTSTTKESQIPQTQHKIDQYLASCKPRLTKLVQIAYSFHVIRYLSSEEYSIQIRQCSGDETSVLHQIQDPQIEEMVVQQGEQNILAESQDSNLNSNVPQSFKSISSEFFFATTFGLYAWI</sequence>
<feature type="compositionally biased region" description="Polar residues" evidence="5">
    <location>
        <begin position="548"/>
        <end position="600"/>
    </location>
</feature>
<evidence type="ECO:0000313" key="8">
    <source>
        <dbReference type="Proteomes" id="UP000541444"/>
    </source>
</evidence>
<feature type="zinc finger region" description="C3H1-type" evidence="4">
    <location>
        <begin position="263"/>
        <end position="290"/>
    </location>
</feature>
<protein>
    <recommendedName>
        <fullName evidence="6">C3H1-type domain-containing protein</fullName>
    </recommendedName>
</protein>
<dbReference type="Gene3D" id="4.10.1000.10">
    <property type="entry name" value="Zinc finger, CCCH-type"/>
    <property type="match status" value="1"/>
</dbReference>
<dbReference type="AlphaFoldDB" id="A0A7J7N915"/>
<dbReference type="Pfam" id="PF18044">
    <property type="entry name" value="zf-CCCH_4"/>
    <property type="match status" value="1"/>
</dbReference>
<comment type="caution">
    <text evidence="7">The sequence shown here is derived from an EMBL/GenBank/DDBJ whole genome shotgun (WGS) entry which is preliminary data.</text>
</comment>
<feature type="compositionally biased region" description="Polar residues" evidence="5">
    <location>
        <begin position="371"/>
        <end position="399"/>
    </location>
</feature>
<evidence type="ECO:0000256" key="4">
    <source>
        <dbReference type="PROSITE-ProRule" id="PRU00723"/>
    </source>
</evidence>
<keyword evidence="3 4" id="KW-0862">Zinc</keyword>
<dbReference type="Proteomes" id="UP000541444">
    <property type="component" value="Unassembled WGS sequence"/>
</dbReference>
<feature type="compositionally biased region" description="Low complexity" evidence="5">
    <location>
        <begin position="400"/>
        <end position="409"/>
    </location>
</feature>
<feature type="compositionally biased region" description="Polar residues" evidence="5">
    <location>
        <begin position="500"/>
        <end position="540"/>
    </location>
</feature>
<feature type="non-terminal residue" evidence="7">
    <location>
        <position position="1"/>
    </location>
</feature>
<dbReference type="Pfam" id="PF14608">
    <property type="entry name" value="zf-CCCH_2"/>
    <property type="match status" value="1"/>
</dbReference>
<evidence type="ECO:0000256" key="1">
    <source>
        <dbReference type="ARBA" id="ARBA00022723"/>
    </source>
</evidence>
<feature type="region of interest" description="Disordered" evidence="5">
    <location>
        <begin position="97"/>
        <end position="163"/>
    </location>
</feature>
<keyword evidence="8" id="KW-1185">Reference proteome</keyword>
<dbReference type="InterPro" id="IPR052650">
    <property type="entry name" value="Zinc_finger_CCCH"/>
</dbReference>
<evidence type="ECO:0000256" key="2">
    <source>
        <dbReference type="ARBA" id="ARBA00022771"/>
    </source>
</evidence>
<dbReference type="PANTHER" id="PTHR36886:SF8">
    <property type="entry name" value="ZINC FINGER CCCH DOMAIN-CONTAINING PROTEIN 38"/>
    <property type="match status" value="1"/>
</dbReference>
<reference evidence="7 8" key="1">
    <citation type="journal article" date="2020" name="IScience">
        <title>Genome Sequencing of the Endangered Kingdonia uniflora (Circaeasteraceae, Ranunculales) Reveals Potential Mechanisms of Evolutionary Specialization.</title>
        <authorList>
            <person name="Sun Y."/>
            <person name="Deng T."/>
            <person name="Zhang A."/>
            <person name="Moore M.J."/>
            <person name="Landis J.B."/>
            <person name="Lin N."/>
            <person name="Zhang H."/>
            <person name="Zhang X."/>
            <person name="Huang J."/>
            <person name="Zhang X."/>
            <person name="Sun H."/>
            <person name="Wang H."/>
        </authorList>
    </citation>
    <scope>NUCLEOTIDE SEQUENCE [LARGE SCALE GENOMIC DNA]</scope>
    <source>
        <strain evidence="7">TB1705</strain>
        <tissue evidence="7">Leaf</tissue>
    </source>
</reference>
<feature type="compositionally biased region" description="Basic and acidic residues" evidence="5">
    <location>
        <begin position="901"/>
        <end position="915"/>
    </location>
</feature>
<dbReference type="SUPFAM" id="SSF90229">
    <property type="entry name" value="CCCH zinc finger"/>
    <property type="match status" value="1"/>
</dbReference>
<dbReference type="Pfam" id="PF00642">
    <property type="entry name" value="zf-CCCH"/>
    <property type="match status" value="1"/>
</dbReference>
<dbReference type="InterPro" id="IPR036855">
    <property type="entry name" value="Znf_CCCH_sf"/>
</dbReference>
<feature type="domain" description="C3H1-type" evidence="6">
    <location>
        <begin position="204"/>
        <end position="231"/>
    </location>
</feature>
<feature type="zinc finger region" description="C3H1-type" evidence="4">
    <location>
        <begin position="204"/>
        <end position="231"/>
    </location>
</feature>
<evidence type="ECO:0000256" key="3">
    <source>
        <dbReference type="ARBA" id="ARBA00022833"/>
    </source>
</evidence>
<dbReference type="InterPro" id="IPR041367">
    <property type="entry name" value="Znf-CCCH_4"/>
</dbReference>
<feature type="domain" description="C3H1-type" evidence="6">
    <location>
        <begin position="161"/>
        <end position="188"/>
    </location>
</feature>
<feature type="region of interest" description="Disordered" evidence="5">
    <location>
        <begin position="322"/>
        <end position="634"/>
    </location>
</feature>
<feature type="compositionally biased region" description="Polar residues" evidence="5">
    <location>
        <begin position="410"/>
        <end position="494"/>
    </location>
</feature>
<feature type="compositionally biased region" description="Basic and acidic residues" evidence="5">
    <location>
        <begin position="339"/>
        <end position="349"/>
    </location>
</feature>
<dbReference type="InterPro" id="IPR000571">
    <property type="entry name" value="Znf_CCCH"/>
</dbReference>
<keyword evidence="1 4" id="KW-0479">Metal-binding</keyword>
<dbReference type="PANTHER" id="PTHR36886">
    <property type="entry name" value="PROTEIN FRIGIDA-ESSENTIAL 1"/>
    <property type="match status" value="1"/>
</dbReference>
<feature type="zinc finger region" description="C3H1-type" evidence="4">
    <location>
        <begin position="161"/>
        <end position="188"/>
    </location>
</feature>
<dbReference type="SMART" id="SM00356">
    <property type="entry name" value="ZnF_C3H1"/>
    <property type="match status" value="3"/>
</dbReference>
<dbReference type="PROSITE" id="PS50103">
    <property type="entry name" value="ZF_C3H1"/>
    <property type="match status" value="3"/>
</dbReference>
<dbReference type="EMBL" id="JACGCM010000971">
    <property type="protein sequence ID" value="KAF6163627.1"/>
    <property type="molecule type" value="Genomic_DNA"/>
</dbReference>
<feature type="domain" description="C3H1-type" evidence="6">
    <location>
        <begin position="263"/>
        <end position="290"/>
    </location>
</feature>
<feature type="region of interest" description="Disordered" evidence="5">
    <location>
        <begin position="848"/>
        <end position="869"/>
    </location>
</feature>
<feature type="region of interest" description="Disordered" evidence="5">
    <location>
        <begin position="891"/>
        <end position="915"/>
    </location>
</feature>
<feature type="compositionally biased region" description="Polar residues" evidence="5">
    <location>
        <begin position="608"/>
        <end position="634"/>
    </location>
</feature>